<comment type="caution">
    <text evidence="6">The sequence shown here is derived from an EMBL/GenBank/DDBJ whole genome shotgun (WGS) entry which is preliminary data.</text>
</comment>
<dbReference type="InterPro" id="IPR000847">
    <property type="entry name" value="LysR_HTH_N"/>
</dbReference>
<dbReference type="RefSeq" id="WP_306849114.1">
    <property type="nucleotide sequence ID" value="NZ_JAUSSK010000002.1"/>
</dbReference>
<dbReference type="InterPro" id="IPR036388">
    <property type="entry name" value="WH-like_DNA-bd_sf"/>
</dbReference>
<accession>A0ABT9T088</accession>
<dbReference type="PANTHER" id="PTHR30537">
    <property type="entry name" value="HTH-TYPE TRANSCRIPTIONAL REGULATOR"/>
    <property type="match status" value="1"/>
</dbReference>
<evidence type="ECO:0000256" key="1">
    <source>
        <dbReference type="ARBA" id="ARBA00009437"/>
    </source>
</evidence>
<dbReference type="SUPFAM" id="SSF53850">
    <property type="entry name" value="Periplasmic binding protein-like II"/>
    <property type="match status" value="1"/>
</dbReference>
<feature type="domain" description="HTH lysR-type" evidence="5">
    <location>
        <begin position="5"/>
        <end position="62"/>
    </location>
</feature>
<keyword evidence="4" id="KW-0804">Transcription</keyword>
<dbReference type="PANTHER" id="PTHR30537:SF26">
    <property type="entry name" value="GLYCINE CLEAVAGE SYSTEM TRANSCRIPTIONAL ACTIVATOR"/>
    <property type="match status" value="1"/>
</dbReference>
<dbReference type="SUPFAM" id="SSF46785">
    <property type="entry name" value="Winged helix' DNA-binding domain"/>
    <property type="match status" value="1"/>
</dbReference>
<dbReference type="InterPro" id="IPR005119">
    <property type="entry name" value="LysR_subst-bd"/>
</dbReference>
<proteinExistence type="inferred from homology"/>
<reference evidence="6 7" key="1">
    <citation type="submission" date="2023-07" db="EMBL/GenBank/DDBJ databases">
        <title>Sorghum-associated microbial communities from plants grown in Nebraska, USA.</title>
        <authorList>
            <person name="Schachtman D."/>
        </authorList>
    </citation>
    <scope>NUCLEOTIDE SEQUENCE [LARGE SCALE GENOMIC DNA]</scope>
    <source>
        <strain evidence="6 7">CC60</strain>
    </source>
</reference>
<protein>
    <submittedName>
        <fullName evidence="6">LysR family glycine cleavage system transcriptional activator</fullName>
    </submittedName>
</protein>
<evidence type="ECO:0000313" key="7">
    <source>
        <dbReference type="Proteomes" id="UP001237737"/>
    </source>
</evidence>
<evidence type="ECO:0000313" key="6">
    <source>
        <dbReference type="EMBL" id="MDQ0009627.1"/>
    </source>
</evidence>
<name>A0ABT9T088_9GAMM</name>
<sequence>MKRSLPLHAVRVFELAAQHMSFTKAGEELSLTAAAVSAQVKLLESYLGAPLFVRSNNRLSLTAAGENYFPRVRDVFRALQHATDQVMGQRNASLRVSVPPTFGTKWLVPRLFRFFARHPDIAVEVVTDGGDEGGWDLAIDDRVNEGAGQSILVVSGYTPVCAPALAEQVRGPADLPAQMLLHERPGRRAAAATGWDQWFERAGVEPGPVSREMGFSDGTMMLQAAIEGQGVALAQELLVAYDLAAGRLVAPFHLALPLHHTYYLAVSRDAEPREETTVFRDWLFAEITAAG</sequence>
<dbReference type="Gene3D" id="3.40.190.10">
    <property type="entry name" value="Periplasmic binding protein-like II"/>
    <property type="match status" value="2"/>
</dbReference>
<dbReference type="EMBL" id="JAUSSK010000002">
    <property type="protein sequence ID" value="MDQ0009627.1"/>
    <property type="molecule type" value="Genomic_DNA"/>
</dbReference>
<keyword evidence="7" id="KW-1185">Reference proteome</keyword>
<gene>
    <name evidence="6" type="ORF">J2T07_001804</name>
</gene>
<dbReference type="InterPro" id="IPR058163">
    <property type="entry name" value="LysR-type_TF_proteobact-type"/>
</dbReference>
<dbReference type="CDD" id="cd08432">
    <property type="entry name" value="PBP2_GcdR_TrpI_HvrB_AmpR_like"/>
    <property type="match status" value="1"/>
</dbReference>
<dbReference type="PRINTS" id="PR00039">
    <property type="entry name" value="HTHLYSR"/>
</dbReference>
<evidence type="ECO:0000259" key="5">
    <source>
        <dbReference type="PROSITE" id="PS50931"/>
    </source>
</evidence>
<dbReference type="InterPro" id="IPR036390">
    <property type="entry name" value="WH_DNA-bd_sf"/>
</dbReference>
<comment type="similarity">
    <text evidence="1">Belongs to the LysR transcriptional regulatory family.</text>
</comment>
<organism evidence="6 7">
    <name type="scientific">Luteibacter jiangsuensis</name>
    <dbReference type="NCBI Taxonomy" id="637577"/>
    <lineage>
        <taxon>Bacteria</taxon>
        <taxon>Pseudomonadati</taxon>
        <taxon>Pseudomonadota</taxon>
        <taxon>Gammaproteobacteria</taxon>
        <taxon>Lysobacterales</taxon>
        <taxon>Rhodanobacteraceae</taxon>
        <taxon>Luteibacter</taxon>
    </lineage>
</organism>
<evidence type="ECO:0000256" key="3">
    <source>
        <dbReference type="ARBA" id="ARBA00023125"/>
    </source>
</evidence>
<keyword evidence="3" id="KW-0238">DNA-binding</keyword>
<evidence type="ECO:0000256" key="4">
    <source>
        <dbReference type="ARBA" id="ARBA00023163"/>
    </source>
</evidence>
<dbReference type="Proteomes" id="UP001237737">
    <property type="component" value="Unassembled WGS sequence"/>
</dbReference>
<dbReference type="Pfam" id="PF00126">
    <property type="entry name" value="HTH_1"/>
    <property type="match status" value="1"/>
</dbReference>
<dbReference type="Pfam" id="PF03466">
    <property type="entry name" value="LysR_substrate"/>
    <property type="match status" value="1"/>
</dbReference>
<dbReference type="Gene3D" id="1.10.10.10">
    <property type="entry name" value="Winged helix-like DNA-binding domain superfamily/Winged helix DNA-binding domain"/>
    <property type="match status" value="1"/>
</dbReference>
<dbReference type="PROSITE" id="PS50931">
    <property type="entry name" value="HTH_LYSR"/>
    <property type="match status" value="1"/>
</dbReference>
<evidence type="ECO:0000256" key="2">
    <source>
        <dbReference type="ARBA" id="ARBA00023015"/>
    </source>
</evidence>
<keyword evidence="2" id="KW-0805">Transcription regulation</keyword>